<evidence type="ECO:0000313" key="3">
    <source>
        <dbReference type="Proteomes" id="UP000192418"/>
    </source>
</evidence>
<sequence length="535" mass="58100">MPAFPDLIVFNASVCTLDEEVPHASAVAICGKYIQAVGGDKEVLALAGPGTRKINLEQQLLLPGFTDTHFHFYEWALNCDSIDFSSVFSFKDMENAIQGKASVLPPGRWILGQGFNESDWPENKMPDREDLDRVAPCHPVCIWRCDLHLAVANSMALKLAGIDRHSPEPRDGVIVRDASKRPTGVLKELAPNLIRDALPELPEAELLCNMEKRMSQAHALGLTGIHDIRLMGGEEGATALQAWQTLHARGKLALRCHVSLPGEMTQQAAALGFHTGFGDDLLKIGHLKFFADGGMGARTAWVTEKYIDAAYGMALTPVEEIEAAVGLADGAGLSCMVHAVGDRACHEIIDMYARIEARGLSRCTIPHRVEHVQMILPQDLHRLATLKNLAVSCQPANLSIDISMIDQCVGERARYAYNLKNILDSGVPMMLSSDAPVADPNPFAGIYAAVNRKRADKIPGKGWYMEQALTVAEAVKGYSLTPARASGCGESLGSITPGKLADMVVTDRNIFKIPPEDILDTKVVMTLFNGRVVHG</sequence>
<dbReference type="PANTHER" id="PTHR22642">
    <property type="entry name" value="IMIDAZOLONEPROPIONASE"/>
    <property type="match status" value="1"/>
</dbReference>
<dbReference type="InterPro" id="IPR033932">
    <property type="entry name" value="YtcJ-like"/>
</dbReference>
<dbReference type="Proteomes" id="UP000192418">
    <property type="component" value="Unassembled WGS sequence"/>
</dbReference>
<name>A0A1W2E4Y6_9BACT</name>
<dbReference type="Gene3D" id="3.10.310.70">
    <property type="match status" value="1"/>
</dbReference>
<dbReference type="EMBL" id="FWXY01000024">
    <property type="protein sequence ID" value="SMD04472.1"/>
    <property type="molecule type" value="Genomic_DNA"/>
</dbReference>
<evidence type="ECO:0000259" key="1">
    <source>
        <dbReference type="Pfam" id="PF07969"/>
    </source>
</evidence>
<dbReference type="RefSeq" id="WP_084071239.1">
    <property type="nucleotide sequence ID" value="NZ_FWXY01000024.1"/>
</dbReference>
<dbReference type="CDD" id="cd01300">
    <property type="entry name" value="YtcJ_like"/>
    <property type="match status" value="1"/>
</dbReference>
<dbReference type="InterPro" id="IPR011059">
    <property type="entry name" value="Metal-dep_hydrolase_composite"/>
</dbReference>
<dbReference type="PANTHER" id="PTHR22642:SF2">
    <property type="entry name" value="PROTEIN LONG AFTER FAR-RED 3"/>
    <property type="match status" value="1"/>
</dbReference>
<gene>
    <name evidence="2" type="ORF">SAMN02746065_1247</name>
</gene>
<dbReference type="InterPro" id="IPR013108">
    <property type="entry name" value="Amidohydro_3"/>
</dbReference>
<dbReference type="GO" id="GO:0016810">
    <property type="term" value="F:hydrolase activity, acting on carbon-nitrogen (but not peptide) bonds"/>
    <property type="evidence" value="ECO:0007669"/>
    <property type="project" value="InterPro"/>
</dbReference>
<keyword evidence="3" id="KW-1185">Reference proteome</keyword>
<dbReference type="SUPFAM" id="SSF51338">
    <property type="entry name" value="Composite domain of metallo-dependent hydrolases"/>
    <property type="match status" value="1"/>
</dbReference>
<dbReference type="Pfam" id="PF07969">
    <property type="entry name" value="Amidohydro_3"/>
    <property type="match status" value="1"/>
</dbReference>
<dbReference type="Gene3D" id="3.20.20.140">
    <property type="entry name" value="Metal-dependent hydrolases"/>
    <property type="match status" value="1"/>
</dbReference>
<dbReference type="OrthoDB" id="5485695at2"/>
<dbReference type="Gene3D" id="2.30.40.10">
    <property type="entry name" value="Urease, subunit C, domain 1"/>
    <property type="match status" value="1"/>
</dbReference>
<reference evidence="2 3" key="1">
    <citation type="submission" date="2017-04" db="EMBL/GenBank/DDBJ databases">
        <authorList>
            <person name="Afonso C.L."/>
            <person name="Miller P.J."/>
            <person name="Scott M.A."/>
            <person name="Spackman E."/>
            <person name="Goraichik I."/>
            <person name="Dimitrov K.M."/>
            <person name="Suarez D.L."/>
            <person name="Swayne D.E."/>
        </authorList>
    </citation>
    <scope>NUCLEOTIDE SEQUENCE [LARGE SCALE GENOMIC DNA]</scope>
    <source>
        <strain evidence="2 3">DSM 3385</strain>
    </source>
</reference>
<protein>
    <recommendedName>
        <fullName evidence="1">Amidohydrolase 3 domain-containing protein</fullName>
    </recommendedName>
</protein>
<dbReference type="SUPFAM" id="SSF51556">
    <property type="entry name" value="Metallo-dependent hydrolases"/>
    <property type="match status" value="1"/>
</dbReference>
<feature type="domain" description="Amidohydrolase 3" evidence="1">
    <location>
        <begin position="54"/>
        <end position="534"/>
    </location>
</feature>
<evidence type="ECO:0000313" key="2">
    <source>
        <dbReference type="EMBL" id="SMD04472.1"/>
    </source>
</evidence>
<organism evidence="2 3">
    <name type="scientific">Desulfocicer vacuolatum DSM 3385</name>
    <dbReference type="NCBI Taxonomy" id="1121400"/>
    <lineage>
        <taxon>Bacteria</taxon>
        <taxon>Pseudomonadati</taxon>
        <taxon>Thermodesulfobacteriota</taxon>
        <taxon>Desulfobacteria</taxon>
        <taxon>Desulfobacterales</taxon>
        <taxon>Desulfobacteraceae</taxon>
        <taxon>Desulfocicer</taxon>
    </lineage>
</organism>
<accession>A0A1W2E4Y6</accession>
<dbReference type="InterPro" id="IPR032466">
    <property type="entry name" value="Metal_Hydrolase"/>
</dbReference>
<proteinExistence type="predicted"/>
<dbReference type="AlphaFoldDB" id="A0A1W2E4Y6"/>
<dbReference type="STRING" id="1121400.SAMN02746065_1247"/>